<feature type="compositionally biased region" description="Low complexity" evidence="1">
    <location>
        <begin position="550"/>
        <end position="559"/>
    </location>
</feature>
<dbReference type="AlphaFoldDB" id="A0A4P9ZXQ8"/>
<name>A0A4P9ZXQ8_9FUNG</name>
<sequence>MPLPRPDANDYDYDYDYDYDCNNDHYDYGHNHNCNCDEALPGPFAACFLSPRSLSPGPLSALPERPSWCHHHPLDASISANPALVQTIYPVGLHCPTQSVLTVLPRLYSTPAYLTCPYMLSFIKDTFLAGFHKKPAVEGAPDQEPADLPGPAHPPPKNGLLRTATMRYGLFTPRKSVATAPPPPRWEPPPMSTPPRVASDPFVVTPSQRPLAHKTLSSPASTLPLTSLTRITTPQRGPPDSLRHDTPPVTPSPQTPSRNTRNRRSRRSSIHGTSTVSAPLLKREELSQPEIPQSTADPHHKPKEVKPPSGIFYVRVVQLEYIGPSKSSAFQCVMEVGQQSFSTDVTNPRRVDKNVHVAQYPDVFVFDILHPFTFKLSVLPKPLLRSNSAAVASSANRPPFSAGDRSGPVSSGGGGGGGPGGRFATPSRWFQSLANRRSRSEGQVLSELYLDFGFRRLSKETKTYNMPLLTLSSSEMLKRSLEVTLEVGVVIEHDPFHEDGKYSFPAKPWLKANGYTDSVRTTIHKSRLSYTSIASSQRISMGGTSVNQDRPSSSHASRAPPIPTHFSGHLSLFVRSGKGASWKRFWMVMDKHSLILFHPEHREARPKCGRISLIHLTQVHNPTSEVINLGPYGLELAFSPLSMTDKQRRQSAFPHPVEIKAARQIMLQESVLTDSPCDVSIDGSPASVRTHTSAVASVDESHLDLDQILETMNITEEDTQTFYSAWRMRVYILADDAQSKSQWKTMLEQEIRIVRQVRTYQKRLQRLQQQPQQHPHSHHPHHPNPAKQRRSSRLSGISMPSFKRTVPSLLARPSEDSRHRPSFAESERAFDDQNPMSRAKRRQSRTFNIPLLTGKSTAAHGSSPPLRAGPKSPTIRQRNMTSPVPSLPAIKEGGENSPPMSPLSLLPANRFHQHRRSQQQLNPNQTNQQQRASIHLERLSTDANLAHLDLGLDSDLMVQHSARSSKYKQDIVRILDHIEVLRDKRRKNQPSLPIDDAPSSVTGSLPEDSSMDLRSVMTAPSAHSLLSAVSGGGAPAQLSAHALTEFIPELDPVEEDPLTSNRQGTDTEAGVDADAEGGVDQDSSTTASDATECESHHSDVDDDRSLHPADLANISLDSAQTTCSLNDPVPRPSLPSACHFEMPPPDSQLSLPLSIITNPADQRVTQGLFPVPSNPSLISVASSQLKAAPSVVTFKQDEENLHQPHLSGDHRPFHAIEPTPGYLYDTGKVSRRFLFVWNSTDC</sequence>
<feature type="compositionally biased region" description="Basic residues" evidence="1">
    <location>
        <begin position="260"/>
        <end position="269"/>
    </location>
</feature>
<dbReference type="InterPro" id="IPR011993">
    <property type="entry name" value="PH-like_dom_sf"/>
</dbReference>
<dbReference type="SUPFAM" id="SSF50729">
    <property type="entry name" value="PH domain-like"/>
    <property type="match status" value="1"/>
</dbReference>
<gene>
    <name evidence="2" type="ORF">BJ085DRAFT_37261</name>
</gene>
<keyword evidence="3" id="KW-1185">Reference proteome</keyword>
<evidence type="ECO:0000313" key="3">
    <source>
        <dbReference type="Proteomes" id="UP000268162"/>
    </source>
</evidence>
<feature type="region of interest" description="Disordered" evidence="1">
    <location>
        <begin position="986"/>
        <end position="1010"/>
    </location>
</feature>
<feature type="region of interest" description="Disordered" evidence="1">
    <location>
        <begin position="539"/>
        <end position="562"/>
    </location>
</feature>
<dbReference type="EMBL" id="ML002365">
    <property type="protein sequence ID" value="RKP38456.1"/>
    <property type="molecule type" value="Genomic_DNA"/>
</dbReference>
<feature type="region of interest" description="Disordered" evidence="1">
    <location>
        <begin position="762"/>
        <end position="906"/>
    </location>
</feature>
<evidence type="ECO:0000256" key="1">
    <source>
        <dbReference type="SAM" id="MobiDB-lite"/>
    </source>
</evidence>
<feature type="region of interest" description="Disordered" evidence="1">
    <location>
        <begin position="174"/>
        <end position="306"/>
    </location>
</feature>
<dbReference type="Gene3D" id="2.30.29.30">
    <property type="entry name" value="Pleckstrin-homology domain (PH domain)/Phosphotyrosine-binding domain (PTB)"/>
    <property type="match status" value="1"/>
</dbReference>
<feature type="region of interest" description="Disordered" evidence="1">
    <location>
        <begin position="394"/>
        <end position="421"/>
    </location>
</feature>
<feature type="compositionally biased region" description="Polar residues" evidence="1">
    <location>
        <begin position="874"/>
        <end position="884"/>
    </location>
</feature>
<dbReference type="Proteomes" id="UP000268162">
    <property type="component" value="Unassembled WGS sequence"/>
</dbReference>
<organism evidence="2 3">
    <name type="scientific">Dimargaris cristalligena</name>
    <dbReference type="NCBI Taxonomy" id="215637"/>
    <lineage>
        <taxon>Eukaryota</taxon>
        <taxon>Fungi</taxon>
        <taxon>Fungi incertae sedis</taxon>
        <taxon>Zoopagomycota</taxon>
        <taxon>Kickxellomycotina</taxon>
        <taxon>Dimargaritomycetes</taxon>
        <taxon>Dimargaritales</taxon>
        <taxon>Dimargaritaceae</taxon>
        <taxon>Dimargaris</taxon>
    </lineage>
</organism>
<feature type="compositionally biased region" description="Low complexity" evidence="1">
    <location>
        <begin position="918"/>
        <end position="930"/>
    </location>
</feature>
<feature type="compositionally biased region" description="Gly residues" evidence="1">
    <location>
        <begin position="410"/>
        <end position="421"/>
    </location>
</feature>
<feature type="region of interest" description="Disordered" evidence="1">
    <location>
        <begin position="912"/>
        <end position="931"/>
    </location>
</feature>
<feature type="compositionally biased region" description="Low complexity" evidence="1">
    <location>
        <begin position="215"/>
        <end position="229"/>
    </location>
</feature>
<feature type="compositionally biased region" description="Polar residues" evidence="1">
    <location>
        <begin position="539"/>
        <end position="549"/>
    </location>
</feature>
<evidence type="ECO:0008006" key="4">
    <source>
        <dbReference type="Google" id="ProtNLM"/>
    </source>
</evidence>
<protein>
    <recommendedName>
        <fullName evidence="4">PH domain-containing protein</fullName>
    </recommendedName>
</protein>
<accession>A0A4P9ZXQ8</accession>
<feature type="region of interest" description="Disordered" evidence="1">
    <location>
        <begin position="138"/>
        <end position="161"/>
    </location>
</feature>
<feature type="compositionally biased region" description="Basic and acidic residues" evidence="1">
    <location>
        <begin position="1093"/>
        <end position="1106"/>
    </location>
</feature>
<feature type="compositionally biased region" description="Pro residues" evidence="1">
    <location>
        <begin position="180"/>
        <end position="193"/>
    </location>
</feature>
<proteinExistence type="predicted"/>
<feature type="compositionally biased region" description="Acidic residues" evidence="1">
    <location>
        <begin position="1069"/>
        <end position="1079"/>
    </location>
</feature>
<reference evidence="3" key="1">
    <citation type="journal article" date="2018" name="Nat. Microbiol.">
        <title>Leveraging single-cell genomics to expand the fungal tree of life.</title>
        <authorList>
            <person name="Ahrendt S.R."/>
            <person name="Quandt C.A."/>
            <person name="Ciobanu D."/>
            <person name="Clum A."/>
            <person name="Salamov A."/>
            <person name="Andreopoulos B."/>
            <person name="Cheng J.F."/>
            <person name="Woyke T."/>
            <person name="Pelin A."/>
            <person name="Henrissat B."/>
            <person name="Reynolds N.K."/>
            <person name="Benny G.L."/>
            <person name="Smith M.E."/>
            <person name="James T.Y."/>
            <person name="Grigoriev I.V."/>
        </authorList>
    </citation>
    <scope>NUCLEOTIDE SEQUENCE [LARGE SCALE GENOMIC DNA]</scope>
    <source>
        <strain evidence="3">RSA 468</strain>
    </source>
</reference>
<feature type="compositionally biased region" description="Basic residues" evidence="1">
    <location>
        <begin position="775"/>
        <end position="792"/>
    </location>
</feature>
<evidence type="ECO:0000313" key="2">
    <source>
        <dbReference type="EMBL" id="RKP38456.1"/>
    </source>
</evidence>
<feature type="region of interest" description="Disordered" evidence="1">
    <location>
        <begin position="1049"/>
        <end position="1106"/>
    </location>
</feature>